<evidence type="ECO:0008006" key="3">
    <source>
        <dbReference type="Google" id="ProtNLM"/>
    </source>
</evidence>
<protein>
    <recommendedName>
        <fullName evidence="3">Lipoprotein</fullName>
    </recommendedName>
</protein>
<gene>
    <name evidence="1" type="ORF">GCM10010991_37680</name>
</gene>
<comment type="caution">
    <text evidence="1">The sequence shown here is derived from an EMBL/GenBank/DDBJ whole genome shotgun (WGS) entry which is preliminary data.</text>
</comment>
<name>A0A918DF67_9RHOB</name>
<dbReference type="PROSITE" id="PS51257">
    <property type="entry name" value="PROKAR_LIPOPROTEIN"/>
    <property type="match status" value="1"/>
</dbReference>
<dbReference type="Proteomes" id="UP000598196">
    <property type="component" value="Unassembled WGS sequence"/>
</dbReference>
<organism evidence="1 2">
    <name type="scientific">Gemmobacter aquaticus</name>
    <dbReference type="NCBI Taxonomy" id="490185"/>
    <lineage>
        <taxon>Bacteria</taxon>
        <taxon>Pseudomonadati</taxon>
        <taxon>Pseudomonadota</taxon>
        <taxon>Alphaproteobacteria</taxon>
        <taxon>Rhodobacterales</taxon>
        <taxon>Paracoccaceae</taxon>
        <taxon>Gemmobacter</taxon>
    </lineage>
</organism>
<dbReference type="EMBL" id="BMLP01000017">
    <property type="protein sequence ID" value="GGO39197.1"/>
    <property type="molecule type" value="Genomic_DNA"/>
</dbReference>
<dbReference type="AlphaFoldDB" id="A0A918DF67"/>
<accession>A0A918DF67</accession>
<reference evidence="1 2" key="1">
    <citation type="journal article" date="2014" name="Int. J. Syst. Evol. Microbiol.">
        <title>Complete genome sequence of Corynebacterium casei LMG S-19264T (=DSM 44701T), isolated from a smear-ripened cheese.</title>
        <authorList>
            <consortium name="US DOE Joint Genome Institute (JGI-PGF)"/>
            <person name="Walter F."/>
            <person name="Albersmeier A."/>
            <person name="Kalinowski J."/>
            <person name="Ruckert C."/>
        </authorList>
    </citation>
    <scope>NUCLEOTIDE SEQUENCE [LARGE SCALE GENOMIC DNA]</scope>
    <source>
        <strain evidence="1 2">CGMCC 1.7029</strain>
    </source>
</reference>
<evidence type="ECO:0000313" key="1">
    <source>
        <dbReference type="EMBL" id="GGO39197.1"/>
    </source>
</evidence>
<sequence>MTFGRPAFAMLGSVALMGCSSVEIREATRFAGARNQPAEQHEFVARTNSWSTLARSEPKLLRAAARHCGLPDTQIARETIRHGKVYGIFTDRMMQFSCPVPERDMK</sequence>
<dbReference type="RefSeq" id="WP_146287383.1">
    <property type="nucleotide sequence ID" value="NZ_BMLP01000017.1"/>
</dbReference>
<dbReference type="OrthoDB" id="7872330at2"/>
<proteinExistence type="predicted"/>
<evidence type="ECO:0000313" key="2">
    <source>
        <dbReference type="Proteomes" id="UP000598196"/>
    </source>
</evidence>
<keyword evidence="2" id="KW-1185">Reference proteome</keyword>